<dbReference type="Pfam" id="PF14529">
    <property type="entry name" value="Exo_endo_phos_2"/>
    <property type="match status" value="1"/>
</dbReference>
<feature type="domain" description="Endonuclease/exonuclease/phosphatase" evidence="2">
    <location>
        <begin position="43"/>
        <end position="131"/>
    </location>
</feature>
<dbReference type="Proteomes" id="UP001153954">
    <property type="component" value="Unassembled WGS sequence"/>
</dbReference>
<accession>A0AAU9UM96</accession>
<proteinExistence type="predicted"/>
<feature type="region of interest" description="Disordered" evidence="1">
    <location>
        <begin position="189"/>
        <end position="208"/>
    </location>
</feature>
<dbReference type="GO" id="GO:0003824">
    <property type="term" value="F:catalytic activity"/>
    <property type="evidence" value="ECO:0007669"/>
    <property type="project" value="InterPro"/>
</dbReference>
<dbReference type="InterPro" id="IPR036691">
    <property type="entry name" value="Endo/exonu/phosph_ase_sf"/>
</dbReference>
<evidence type="ECO:0000313" key="4">
    <source>
        <dbReference type="Proteomes" id="UP001153954"/>
    </source>
</evidence>
<protein>
    <recommendedName>
        <fullName evidence="2">Endonuclease/exonuclease/phosphatase domain-containing protein</fullName>
    </recommendedName>
</protein>
<dbReference type="SUPFAM" id="SSF56219">
    <property type="entry name" value="DNase I-like"/>
    <property type="match status" value="1"/>
</dbReference>
<evidence type="ECO:0000256" key="1">
    <source>
        <dbReference type="SAM" id="MobiDB-lite"/>
    </source>
</evidence>
<dbReference type="InterPro" id="IPR005135">
    <property type="entry name" value="Endo/exonuclease/phosphatase"/>
</dbReference>
<dbReference type="Gene3D" id="3.60.10.10">
    <property type="entry name" value="Endonuclease/exonuclease/phosphatase"/>
    <property type="match status" value="1"/>
</dbReference>
<dbReference type="AlphaFoldDB" id="A0AAU9UM96"/>
<evidence type="ECO:0000313" key="3">
    <source>
        <dbReference type="EMBL" id="CAH2100525.1"/>
    </source>
</evidence>
<comment type="caution">
    <text evidence="3">The sequence shown here is derived from an EMBL/GenBank/DDBJ whole genome shotgun (WGS) entry which is preliminary data.</text>
</comment>
<dbReference type="EMBL" id="CAKOGL010000023">
    <property type="protein sequence ID" value="CAH2100525.1"/>
    <property type="molecule type" value="Genomic_DNA"/>
</dbReference>
<gene>
    <name evidence="3" type="ORF">EEDITHA_LOCUS15376</name>
</gene>
<organism evidence="3 4">
    <name type="scientific">Euphydryas editha</name>
    <name type="common">Edith's checkerspot</name>
    <dbReference type="NCBI Taxonomy" id="104508"/>
    <lineage>
        <taxon>Eukaryota</taxon>
        <taxon>Metazoa</taxon>
        <taxon>Ecdysozoa</taxon>
        <taxon>Arthropoda</taxon>
        <taxon>Hexapoda</taxon>
        <taxon>Insecta</taxon>
        <taxon>Pterygota</taxon>
        <taxon>Neoptera</taxon>
        <taxon>Endopterygota</taxon>
        <taxon>Lepidoptera</taxon>
        <taxon>Glossata</taxon>
        <taxon>Ditrysia</taxon>
        <taxon>Papilionoidea</taxon>
        <taxon>Nymphalidae</taxon>
        <taxon>Nymphalinae</taxon>
        <taxon>Euphydryas</taxon>
    </lineage>
</organism>
<reference evidence="3" key="1">
    <citation type="submission" date="2022-03" db="EMBL/GenBank/DDBJ databases">
        <authorList>
            <person name="Tunstrom K."/>
        </authorList>
    </citation>
    <scope>NUCLEOTIDE SEQUENCE</scope>
</reference>
<keyword evidence="4" id="KW-1185">Reference proteome</keyword>
<sequence length="208" mass="22878">MEKPIAQPAQPDTIEIVRIFIEALTTILIAYTQGQDIVPTLLNAQLPTLIVGELNAKHPAWDSRLISPSGEKLLEDSENQGYAVMGPGAPTNIPTKPNEQPDVLDIVLAYKMNHPLDAEVIYDLDTQHLPILVTVNLRHSYLMQRSPTPKVDWKKFTAITTGLQLGINIETPADVDIATETITQAIQRAKDDGTTQVTQSGQKDPLLE</sequence>
<name>A0AAU9UM96_EUPED</name>
<evidence type="ECO:0000259" key="2">
    <source>
        <dbReference type="Pfam" id="PF14529"/>
    </source>
</evidence>